<dbReference type="GO" id="GO:0004190">
    <property type="term" value="F:aspartic-type endopeptidase activity"/>
    <property type="evidence" value="ECO:0007669"/>
    <property type="project" value="InterPro"/>
</dbReference>
<dbReference type="Proteomes" id="UP001152795">
    <property type="component" value="Unassembled WGS sequence"/>
</dbReference>
<dbReference type="SUPFAM" id="SSF50630">
    <property type="entry name" value="Acid proteases"/>
    <property type="match status" value="1"/>
</dbReference>
<dbReference type="Gene3D" id="2.40.70.10">
    <property type="entry name" value="Acid Proteases"/>
    <property type="match status" value="1"/>
</dbReference>
<feature type="compositionally biased region" description="Basic and acidic residues" evidence="1">
    <location>
        <begin position="78"/>
        <end position="99"/>
    </location>
</feature>
<dbReference type="AlphaFoldDB" id="A0A6S7JVV7"/>
<feature type="compositionally biased region" description="Polar residues" evidence="1">
    <location>
        <begin position="62"/>
        <end position="73"/>
    </location>
</feature>
<name>A0A6S7JVV7_PARCT</name>
<comment type="caution">
    <text evidence="2">The sequence shown here is derived from an EMBL/GenBank/DDBJ whole genome shotgun (WGS) entry which is preliminary data.</text>
</comment>
<dbReference type="PROSITE" id="PS00141">
    <property type="entry name" value="ASP_PROTEASE"/>
    <property type="match status" value="1"/>
</dbReference>
<evidence type="ECO:0000313" key="3">
    <source>
        <dbReference type="Proteomes" id="UP001152795"/>
    </source>
</evidence>
<protein>
    <submittedName>
        <fullName evidence="2">Transposon Tf2-6 poly, partial</fullName>
    </submittedName>
</protein>
<keyword evidence="3" id="KW-1185">Reference proteome</keyword>
<organism evidence="2 3">
    <name type="scientific">Paramuricea clavata</name>
    <name type="common">Red gorgonian</name>
    <name type="synonym">Violescent sea-whip</name>
    <dbReference type="NCBI Taxonomy" id="317549"/>
    <lineage>
        <taxon>Eukaryota</taxon>
        <taxon>Metazoa</taxon>
        <taxon>Cnidaria</taxon>
        <taxon>Anthozoa</taxon>
        <taxon>Octocorallia</taxon>
        <taxon>Malacalcyonacea</taxon>
        <taxon>Plexauridae</taxon>
        <taxon>Paramuricea</taxon>
    </lineage>
</organism>
<dbReference type="InterPro" id="IPR001969">
    <property type="entry name" value="Aspartic_peptidase_AS"/>
</dbReference>
<reference evidence="2" key="1">
    <citation type="submission" date="2020-04" db="EMBL/GenBank/DDBJ databases">
        <authorList>
            <person name="Alioto T."/>
            <person name="Alioto T."/>
            <person name="Gomez Garrido J."/>
        </authorList>
    </citation>
    <scope>NUCLEOTIDE SEQUENCE</scope>
    <source>
        <strain evidence="2">A484AB</strain>
    </source>
</reference>
<sequence length="158" mass="18198">MADVLNRASFKREISSQKTKNRTIYNNFERKHTIIAGEHIHTGKECRKCGKSNHFAKVCRGKQQTASKSPYTKQQHKQRQDKEPIHPIHEAESDSDRTEDYLYTVHTPKKSPTVRVTINKHCFNATLDTGASLNVIDRATYEKMDGVKLKRTIQQTIC</sequence>
<accession>A0A6S7JVV7</accession>
<evidence type="ECO:0000313" key="2">
    <source>
        <dbReference type="EMBL" id="CAB4035837.1"/>
    </source>
</evidence>
<dbReference type="InterPro" id="IPR021109">
    <property type="entry name" value="Peptidase_aspartic_dom_sf"/>
</dbReference>
<gene>
    <name evidence="2" type="ORF">PACLA_8A028774</name>
</gene>
<dbReference type="GO" id="GO:0006508">
    <property type="term" value="P:proteolysis"/>
    <property type="evidence" value="ECO:0007669"/>
    <property type="project" value="InterPro"/>
</dbReference>
<feature type="region of interest" description="Disordered" evidence="1">
    <location>
        <begin position="59"/>
        <end position="99"/>
    </location>
</feature>
<dbReference type="EMBL" id="CACRXK020021415">
    <property type="protein sequence ID" value="CAB4035837.1"/>
    <property type="molecule type" value="Genomic_DNA"/>
</dbReference>
<proteinExistence type="predicted"/>
<evidence type="ECO:0000256" key="1">
    <source>
        <dbReference type="SAM" id="MobiDB-lite"/>
    </source>
</evidence>